<evidence type="ECO:0000313" key="2">
    <source>
        <dbReference type="EMBL" id="RIB14627.1"/>
    </source>
</evidence>
<protein>
    <submittedName>
        <fullName evidence="2">Kinase-like domain-containing protein</fullName>
    </submittedName>
</protein>
<dbReference type="PROSITE" id="PS50011">
    <property type="entry name" value="PROTEIN_KINASE_DOM"/>
    <property type="match status" value="1"/>
</dbReference>
<reference evidence="2 3" key="1">
    <citation type="submission" date="2018-06" db="EMBL/GenBank/DDBJ databases">
        <title>Comparative genomics reveals the genomic features of Rhizophagus irregularis, R. cerebriforme, R. diaphanum and Gigaspora rosea, and their symbiotic lifestyle signature.</title>
        <authorList>
            <person name="Morin E."/>
            <person name="San Clemente H."/>
            <person name="Chen E.C.H."/>
            <person name="De La Providencia I."/>
            <person name="Hainaut M."/>
            <person name="Kuo A."/>
            <person name="Kohler A."/>
            <person name="Murat C."/>
            <person name="Tang N."/>
            <person name="Roy S."/>
            <person name="Loubradou J."/>
            <person name="Henrissat B."/>
            <person name="Grigoriev I.V."/>
            <person name="Corradi N."/>
            <person name="Roux C."/>
            <person name="Martin F.M."/>
        </authorList>
    </citation>
    <scope>NUCLEOTIDE SEQUENCE [LARGE SCALE GENOMIC DNA]</scope>
    <source>
        <strain evidence="2 3">DAOM 194757</strain>
    </source>
</reference>
<dbReference type="Proteomes" id="UP000266673">
    <property type="component" value="Unassembled WGS sequence"/>
</dbReference>
<dbReference type="STRING" id="44941.A0A397UZP8"/>
<dbReference type="InterPro" id="IPR000719">
    <property type="entry name" value="Prot_kinase_dom"/>
</dbReference>
<comment type="caution">
    <text evidence="2">The sequence shown here is derived from an EMBL/GenBank/DDBJ whole genome shotgun (WGS) entry which is preliminary data.</text>
</comment>
<keyword evidence="2" id="KW-0808">Transferase</keyword>
<dbReference type="Gene3D" id="1.10.510.10">
    <property type="entry name" value="Transferase(Phosphotransferase) domain 1"/>
    <property type="match status" value="1"/>
</dbReference>
<evidence type="ECO:0000259" key="1">
    <source>
        <dbReference type="PROSITE" id="PS50011"/>
    </source>
</evidence>
<dbReference type="PANTHER" id="PTHR45756">
    <property type="entry name" value="PALMITOYLTRANSFERASE"/>
    <property type="match status" value="1"/>
</dbReference>
<evidence type="ECO:0000313" key="3">
    <source>
        <dbReference type="Proteomes" id="UP000266673"/>
    </source>
</evidence>
<dbReference type="InterPro" id="IPR053215">
    <property type="entry name" value="TKL_Ser/Thr_kinase"/>
</dbReference>
<dbReference type="Pfam" id="PF00069">
    <property type="entry name" value="Pkinase"/>
    <property type="match status" value="1"/>
</dbReference>
<name>A0A397UZP8_9GLOM</name>
<keyword evidence="3" id="KW-1185">Reference proteome</keyword>
<gene>
    <name evidence="2" type="ORF">C2G38_2040035</name>
</gene>
<dbReference type="GO" id="GO:0004672">
    <property type="term" value="F:protein kinase activity"/>
    <property type="evidence" value="ECO:0007669"/>
    <property type="project" value="InterPro"/>
</dbReference>
<accession>A0A397UZP8</accession>
<sequence length="361" mass="41947">MVMEYGDCGDLRSYLSSKFSSLKWKDKISLLYKIAENVKDLHLNAHFVHKDLHSGNFILISKGNAITTKLADFGSCRYARDPEDNGDIYGVLPYIAPEVLNGKEYTQKSDIYSLGVIMAEISSGNPPFDGHSYDQSLASKICKGLRPGFGKKTPEFYIKFANWLMDANPHERPNIKVVNKIISHLYFFVKDYEESYEEIDELYEDFDSSCKEPEIWCKSFKELDVSPEDFNNSCKESDELSDNSDELYNEFEKYENSKNFDCYARIFKNQYDCEEYPYFSYMYSVQNKIRKEFLLSDKFIFKTATALSQDEKIEDRIESLNKVSNTIDQTSITEKISKTGNYTFKFAISDKINLTIFLIFR</sequence>
<keyword evidence="2" id="KW-0418">Kinase</keyword>
<dbReference type="SUPFAM" id="SSF56112">
    <property type="entry name" value="Protein kinase-like (PK-like)"/>
    <property type="match status" value="1"/>
</dbReference>
<feature type="domain" description="Protein kinase" evidence="1">
    <location>
        <begin position="1"/>
        <end position="187"/>
    </location>
</feature>
<organism evidence="2 3">
    <name type="scientific">Gigaspora rosea</name>
    <dbReference type="NCBI Taxonomy" id="44941"/>
    <lineage>
        <taxon>Eukaryota</taxon>
        <taxon>Fungi</taxon>
        <taxon>Fungi incertae sedis</taxon>
        <taxon>Mucoromycota</taxon>
        <taxon>Glomeromycotina</taxon>
        <taxon>Glomeromycetes</taxon>
        <taxon>Diversisporales</taxon>
        <taxon>Gigasporaceae</taxon>
        <taxon>Gigaspora</taxon>
    </lineage>
</organism>
<proteinExistence type="predicted"/>
<dbReference type="AlphaFoldDB" id="A0A397UZP8"/>
<dbReference type="GO" id="GO:0005524">
    <property type="term" value="F:ATP binding"/>
    <property type="evidence" value="ECO:0007669"/>
    <property type="project" value="InterPro"/>
</dbReference>
<dbReference type="InterPro" id="IPR011009">
    <property type="entry name" value="Kinase-like_dom_sf"/>
</dbReference>
<dbReference type="OrthoDB" id="5337378at2759"/>
<dbReference type="EMBL" id="QKWP01000812">
    <property type="protein sequence ID" value="RIB14627.1"/>
    <property type="molecule type" value="Genomic_DNA"/>
</dbReference>
<dbReference type="PANTHER" id="PTHR45756:SF1">
    <property type="entry name" value="PROTEIN KINASE DOMAIN CONTAINING PROTEIN"/>
    <property type="match status" value="1"/>
</dbReference>